<feature type="transmembrane region" description="Helical" evidence="1">
    <location>
        <begin position="205"/>
        <end position="230"/>
    </location>
</feature>
<keyword evidence="3" id="KW-1185">Reference proteome</keyword>
<name>A0ABP7XD81_9ACTN</name>
<keyword evidence="1" id="KW-1133">Transmembrane helix</keyword>
<evidence type="ECO:0008006" key="4">
    <source>
        <dbReference type="Google" id="ProtNLM"/>
    </source>
</evidence>
<dbReference type="RefSeq" id="WP_344732007.1">
    <property type="nucleotide sequence ID" value="NZ_BAAAZH010000008.1"/>
</dbReference>
<evidence type="ECO:0000313" key="3">
    <source>
        <dbReference type="Proteomes" id="UP001501495"/>
    </source>
</evidence>
<evidence type="ECO:0000313" key="2">
    <source>
        <dbReference type="EMBL" id="GAA4112384.1"/>
    </source>
</evidence>
<keyword evidence="1" id="KW-0472">Membrane</keyword>
<reference evidence="3" key="1">
    <citation type="journal article" date="2019" name="Int. J. Syst. Evol. Microbiol.">
        <title>The Global Catalogue of Microorganisms (GCM) 10K type strain sequencing project: providing services to taxonomists for standard genome sequencing and annotation.</title>
        <authorList>
            <consortium name="The Broad Institute Genomics Platform"/>
            <consortium name="The Broad Institute Genome Sequencing Center for Infectious Disease"/>
            <person name="Wu L."/>
            <person name="Ma J."/>
        </authorList>
    </citation>
    <scope>NUCLEOTIDE SEQUENCE [LARGE SCALE GENOMIC DNA]</scope>
    <source>
        <strain evidence="3">JCM 16703</strain>
    </source>
</reference>
<accession>A0ABP7XD81</accession>
<feature type="transmembrane region" description="Helical" evidence="1">
    <location>
        <begin position="88"/>
        <end position="106"/>
    </location>
</feature>
<proteinExistence type="predicted"/>
<comment type="caution">
    <text evidence="2">The sequence shown here is derived from an EMBL/GenBank/DDBJ whole genome shotgun (WGS) entry which is preliminary data.</text>
</comment>
<feature type="transmembrane region" description="Helical" evidence="1">
    <location>
        <begin position="112"/>
        <end position="131"/>
    </location>
</feature>
<feature type="transmembrane region" description="Helical" evidence="1">
    <location>
        <begin position="167"/>
        <end position="193"/>
    </location>
</feature>
<feature type="transmembrane region" description="Helical" evidence="1">
    <location>
        <begin position="6"/>
        <end position="24"/>
    </location>
</feature>
<dbReference type="Proteomes" id="UP001501495">
    <property type="component" value="Unassembled WGS sequence"/>
</dbReference>
<evidence type="ECO:0000256" key="1">
    <source>
        <dbReference type="SAM" id="Phobius"/>
    </source>
</evidence>
<sequence>MVTRLVRGVIPAILLAVTLVVVALRQLRQPINLDTFFHLRIGQEFLHGWTPWDPGSLTPYATRSWLPTQWLSQIVLAWAEDVGGLRGVLWLAAAVSVVYVAVLVRACLQEAPLLVAAPLAAVTLLASLTALSARPQIVSYLLAVVTLAAWLRTARDGRLRWWLVPLTWLWVLLHGMWPVGIATSLVAAAGLTLDAPPAQRRIRARAFGVGLGSALVAGLTPVGPGAYGAVLLVGSRANYFSEWAPPDFTRFPALALAGLLLLTLAVRVRSGRDTWTADLLLLTAVGWALYSNRTTPIATAMLAVLLARLLGRLRTATGTDADAGTAGAEGAGSPRARRMLLGGAAATILAAAGFAAVMPDPHPVEPDWLAPTAAALPDGTPILTRIEFGSYLVWAYPRLDAAFNGYADAYTTDELDDIFTLQDVGDGWEAIVRRDRFDYALLPDDDALAYNLRLAGWRVLHHSQDVEFLVRPGAPDPAAS</sequence>
<keyword evidence="1" id="KW-0812">Transmembrane</keyword>
<organism evidence="2 3">
    <name type="scientific">Nocardioides fonticola</name>
    <dbReference type="NCBI Taxonomy" id="450363"/>
    <lineage>
        <taxon>Bacteria</taxon>
        <taxon>Bacillati</taxon>
        <taxon>Actinomycetota</taxon>
        <taxon>Actinomycetes</taxon>
        <taxon>Propionibacteriales</taxon>
        <taxon>Nocardioidaceae</taxon>
        <taxon>Nocardioides</taxon>
    </lineage>
</organism>
<gene>
    <name evidence="2" type="ORF">GCM10022215_08660</name>
</gene>
<feature type="transmembrane region" description="Helical" evidence="1">
    <location>
        <begin position="339"/>
        <end position="358"/>
    </location>
</feature>
<feature type="transmembrane region" description="Helical" evidence="1">
    <location>
        <begin position="250"/>
        <end position="268"/>
    </location>
</feature>
<protein>
    <recommendedName>
        <fullName evidence="4">Glycosyltransferase RgtA/B/C/D-like domain-containing protein</fullName>
    </recommendedName>
</protein>
<dbReference type="EMBL" id="BAAAZH010000008">
    <property type="protein sequence ID" value="GAA4112384.1"/>
    <property type="molecule type" value="Genomic_DNA"/>
</dbReference>